<dbReference type="Proteomes" id="UP000366945">
    <property type="component" value="Unassembled WGS sequence"/>
</dbReference>
<dbReference type="Pfam" id="PF01381">
    <property type="entry name" value="HTH_3"/>
    <property type="match status" value="1"/>
</dbReference>
<accession>A0A5E4WUK5</accession>
<evidence type="ECO:0000259" key="2">
    <source>
        <dbReference type="PROSITE" id="PS50943"/>
    </source>
</evidence>
<feature type="domain" description="HTH cro/C1-type" evidence="2">
    <location>
        <begin position="32"/>
        <end position="76"/>
    </location>
</feature>
<reference evidence="3 4" key="1">
    <citation type="submission" date="2019-08" db="EMBL/GenBank/DDBJ databases">
        <authorList>
            <person name="Peeters C."/>
        </authorList>
    </citation>
    <scope>NUCLEOTIDE SEQUENCE [LARGE SCALE GENOMIC DNA]</scope>
    <source>
        <strain evidence="3 4">LMG 31114</strain>
    </source>
</reference>
<evidence type="ECO:0000313" key="3">
    <source>
        <dbReference type="EMBL" id="VVE28528.1"/>
    </source>
</evidence>
<dbReference type="SUPFAM" id="SSF47413">
    <property type="entry name" value="lambda repressor-like DNA-binding domains"/>
    <property type="match status" value="1"/>
</dbReference>
<dbReference type="InterPro" id="IPR010982">
    <property type="entry name" value="Lambda_DNA-bd_dom_sf"/>
</dbReference>
<dbReference type="SMART" id="SM00530">
    <property type="entry name" value="HTH_XRE"/>
    <property type="match status" value="1"/>
</dbReference>
<dbReference type="PROSITE" id="PS50943">
    <property type="entry name" value="HTH_CROC1"/>
    <property type="match status" value="1"/>
</dbReference>
<name>A0A5E4WUK5_9BURK</name>
<evidence type="ECO:0000256" key="1">
    <source>
        <dbReference type="SAM" id="MobiDB-lite"/>
    </source>
</evidence>
<dbReference type="EMBL" id="CABPSK010000003">
    <property type="protein sequence ID" value="VVE28528.1"/>
    <property type="molecule type" value="Genomic_DNA"/>
</dbReference>
<dbReference type="InterPro" id="IPR001387">
    <property type="entry name" value="Cro/C1-type_HTH"/>
</dbReference>
<dbReference type="Gene3D" id="1.10.260.40">
    <property type="entry name" value="lambda repressor-like DNA-binding domains"/>
    <property type="match status" value="1"/>
</dbReference>
<protein>
    <submittedName>
        <fullName evidence="3">LexA family transcriptional repressor</fullName>
    </submittedName>
</protein>
<feature type="region of interest" description="Disordered" evidence="1">
    <location>
        <begin position="131"/>
        <end position="164"/>
    </location>
</feature>
<dbReference type="AlphaFoldDB" id="A0A5E4WUK5"/>
<organism evidence="3 4">
    <name type="scientific">Pandoraea pneumonica</name>
    <dbReference type="NCBI Taxonomy" id="2508299"/>
    <lineage>
        <taxon>Bacteria</taxon>
        <taxon>Pseudomonadati</taxon>
        <taxon>Pseudomonadota</taxon>
        <taxon>Betaproteobacteria</taxon>
        <taxon>Burkholderiales</taxon>
        <taxon>Burkholderiaceae</taxon>
        <taxon>Pandoraea</taxon>
    </lineage>
</organism>
<evidence type="ECO:0000313" key="4">
    <source>
        <dbReference type="Proteomes" id="UP000366945"/>
    </source>
</evidence>
<keyword evidence="4" id="KW-1185">Reference proteome</keyword>
<proteinExistence type="predicted"/>
<sequence>MATAKTTTPTKLQALLAKNVRQQMDLRPHLDTQAKLAVRAGVTQSTVGRILRGEVSPLLCNVEAVAEALGVSVTSLLVEESTSDEIQYDHEAFARLPPAEKEKIKSYIGFVIATNRGLSFSEVTPASAEQAGDITAASSRPLDHRTLTHNETTSSSKKRAVKRS</sequence>
<gene>
    <name evidence="3" type="ORF">PPN31114_03529</name>
</gene>
<dbReference type="CDD" id="cd00093">
    <property type="entry name" value="HTH_XRE"/>
    <property type="match status" value="1"/>
</dbReference>
<dbReference type="GO" id="GO:0003677">
    <property type="term" value="F:DNA binding"/>
    <property type="evidence" value="ECO:0007669"/>
    <property type="project" value="InterPro"/>
</dbReference>